<keyword evidence="3" id="KW-0285">Flavoprotein</keyword>
<dbReference type="InterPro" id="IPR036188">
    <property type="entry name" value="FAD/NAD-bd_sf"/>
</dbReference>
<dbReference type="PRINTS" id="PR00368">
    <property type="entry name" value="FADPNR"/>
</dbReference>
<evidence type="ECO:0000256" key="8">
    <source>
        <dbReference type="ARBA" id="ARBA00023004"/>
    </source>
</evidence>
<evidence type="ECO:0000256" key="1">
    <source>
        <dbReference type="ARBA" id="ARBA00001974"/>
    </source>
</evidence>
<dbReference type="PROSITE" id="PS51296">
    <property type="entry name" value="RIESKE"/>
    <property type="match status" value="1"/>
</dbReference>
<dbReference type="Pfam" id="PF00355">
    <property type="entry name" value="Rieske"/>
    <property type="match status" value="1"/>
</dbReference>
<evidence type="ECO:0000256" key="9">
    <source>
        <dbReference type="ARBA" id="ARBA00023014"/>
    </source>
</evidence>
<dbReference type="GO" id="GO:0016651">
    <property type="term" value="F:oxidoreductase activity, acting on NAD(P)H"/>
    <property type="evidence" value="ECO:0007669"/>
    <property type="project" value="TreeGrafter"/>
</dbReference>
<dbReference type="InterPro" id="IPR017941">
    <property type="entry name" value="Rieske_2Fe-2S"/>
</dbReference>
<accession>A0A814FH30</accession>
<keyword evidence="4" id="KW-0001">2Fe-2S</keyword>
<evidence type="ECO:0000256" key="5">
    <source>
        <dbReference type="ARBA" id="ARBA00022723"/>
    </source>
</evidence>
<dbReference type="SUPFAM" id="SSF50022">
    <property type="entry name" value="ISP domain"/>
    <property type="match status" value="1"/>
</dbReference>
<dbReference type="PRINTS" id="PR00411">
    <property type="entry name" value="PNDRDTASEI"/>
</dbReference>
<dbReference type="PANTHER" id="PTHR43557:SF2">
    <property type="entry name" value="RIESKE DOMAIN-CONTAINING PROTEIN-RELATED"/>
    <property type="match status" value="1"/>
</dbReference>
<dbReference type="InterPro" id="IPR023753">
    <property type="entry name" value="FAD/NAD-binding_dom"/>
</dbReference>
<comment type="cofactor">
    <cofactor evidence="1">
        <name>FAD</name>
        <dbReference type="ChEBI" id="CHEBI:57692"/>
    </cofactor>
</comment>
<dbReference type="InterPro" id="IPR016156">
    <property type="entry name" value="FAD/NAD-linked_Rdtase_dimer_sf"/>
</dbReference>
<keyword evidence="9" id="KW-0411">Iron-sulfur</keyword>
<evidence type="ECO:0000256" key="4">
    <source>
        <dbReference type="ARBA" id="ARBA00022714"/>
    </source>
</evidence>
<evidence type="ECO:0000256" key="6">
    <source>
        <dbReference type="ARBA" id="ARBA00022827"/>
    </source>
</evidence>
<evidence type="ECO:0000313" key="11">
    <source>
        <dbReference type="EMBL" id="CAF0982765.1"/>
    </source>
</evidence>
<dbReference type="SUPFAM" id="SSF51905">
    <property type="entry name" value="FAD/NAD(P)-binding domain"/>
    <property type="match status" value="1"/>
</dbReference>
<dbReference type="EMBL" id="CAJNOJ010000056">
    <property type="protein sequence ID" value="CAF0982765.1"/>
    <property type="molecule type" value="Genomic_DNA"/>
</dbReference>
<dbReference type="Gene3D" id="2.102.10.10">
    <property type="entry name" value="Rieske [2Fe-2S] iron-sulphur domain"/>
    <property type="match status" value="1"/>
</dbReference>
<sequence length="599" mass="67828">MERNTDRFDPISTKMSTLQFVSSQTGENLSQVPNKEIRQSLCKINDLQNGQMKELEVKTDGVNTSVLLIKQNNKFYAYSSKCCHYKLPLAKGVLINNRLRCFAHGACFRVDTGDIEDHPGHGNLPKYDVEVIGDDVILVAYKEDLEKLERIKIPENLEIEPEPVVAIIGAGAGGFTCADMLRQNGFYGRIILFTREGTLPYDRVQLSKQPSKKPQDLLLRDQTYYKKVKIDLLTEAEVTTINWTTKVITYRIIGNQLKSIKYDYLVLATGLRPKKLPSSLLGHDLRNIFYLRSVDDASNLINKVKSPDVNNIVIIGDSFIALEICGWLTTGLEEKKNVSVVMRSKVPMIRILGETVGKALQKVHEKNGAKFFSSATVTEITGHHNVVKFVQIGTGQSLPCDLLICAIGSELCTELYENSSIEMTDDGFIKVNQRLETSIEHVLAVGDICKYPLKVFDLEDINCQHWQMACSTGHQAADTILRYYLGQTKGGGSRSLKTDFYTTPIFWTTQNNKTTIRYAGYCHKPENIIVHGDLDGEFKFVAYYIVEGFVRAVAQSKYDPLSSEVAEVFHHRRNIRQEDIEHDMYGYRKYLDFKTKKPE</sequence>
<evidence type="ECO:0000256" key="2">
    <source>
        <dbReference type="ARBA" id="ARBA00006442"/>
    </source>
</evidence>
<keyword evidence="5" id="KW-0479">Metal-binding</keyword>
<comment type="caution">
    <text evidence="11">The sequence shown here is derived from an EMBL/GenBank/DDBJ whole genome shotgun (WGS) entry which is preliminary data.</text>
</comment>
<dbReference type="SUPFAM" id="SSF55424">
    <property type="entry name" value="FAD/NAD-linked reductases, dimerisation (C-terminal) domain"/>
    <property type="match status" value="1"/>
</dbReference>
<gene>
    <name evidence="11" type="ORF">EDS130_LOCUS13964</name>
</gene>
<reference evidence="11" key="1">
    <citation type="submission" date="2021-02" db="EMBL/GenBank/DDBJ databases">
        <authorList>
            <person name="Nowell W R."/>
        </authorList>
    </citation>
    <scope>NUCLEOTIDE SEQUENCE</scope>
</reference>
<keyword evidence="6" id="KW-0274">FAD</keyword>
<comment type="similarity">
    <text evidence="2">Belongs to the FAD-dependent oxidoreductase family.</text>
</comment>
<evidence type="ECO:0000259" key="10">
    <source>
        <dbReference type="PROSITE" id="PS51296"/>
    </source>
</evidence>
<dbReference type="GO" id="GO:0046872">
    <property type="term" value="F:metal ion binding"/>
    <property type="evidence" value="ECO:0007669"/>
    <property type="project" value="UniProtKB-KW"/>
</dbReference>
<name>A0A814FH30_ADIRI</name>
<evidence type="ECO:0000313" key="12">
    <source>
        <dbReference type="Proteomes" id="UP000663852"/>
    </source>
</evidence>
<evidence type="ECO:0000256" key="7">
    <source>
        <dbReference type="ARBA" id="ARBA00023002"/>
    </source>
</evidence>
<dbReference type="InterPro" id="IPR050446">
    <property type="entry name" value="FAD-oxidoreductase/Apoptosis"/>
</dbReference>
<dbReference type="Pfam" id="PF07992">
    <property type="entry name" value="Pyr_redox_2"/>
    <property type="match status" value="1"/>
</dbReference>
<protein>
    <recommendedName>
        <fullName evidence="10">Rieske domain-containing protein</fullName>
    </recommendedName>
</protein>
<dbReference type="GO" id="GO:0005737">
    <property type="term" value="C:cytoplasm"/>
    <property type="evidence" value="ECO:0007669"/>
    <property type="project" value="TreeGrafter"/>
</dbReference>
<evidence type="ECO:0000256" key="3">
    <source>
        <dbReference type="ARBA" id="ARBA00022630"/>
    </source>
</evidence>
<proteinExistence type="inferred from homology"/>
<organism evidence="11 12">
    <name type="scientific">Adineta ricciae</name>
    <name type="common">Rotifer</name>
    <dbReference type="NCBI Taxonomy" id="249248"/>
    <lineage>
        <taxon>Eukaryota</taxon>
        <taxon>Metazoa</taxon>
        <taxon>Spiralia</taxon>
        <taxon>Gnathifera</taxon>
        <taxon>Rotifera</taxon>
        <taxon>Eurotatoria</taxon>
        <taxon>Bdelloidea</taxon>
        <taxon>Adinetida</taxon>
        <taxon>Adinetidae</taxon>
        <taxon>Adineta</taxon>
    </lineage>
</organism>
<dbReference type="Proteomes" id="UP000663852">
    <property type="component" value="Unassembled WGS sequence"/>
</dbReference>
<dbReference type="GO" id="GO:0051537">
    <property type="term" value="F:2 iron, 2 sulfur cluster binding"/>
    <property type="evidence" value="ECO:0007669"/>
    <property type="project" value="UniProtKB-KW"/>
</dbReference>
<keyword evidence="8" id="KW-0408">Iron</keyword>
<feature type="domain" description="Rieske" evidence="10">
    <location>
        <begin position="39"/>
        <end position="138"/>
    </location>
</feature>
<dbReference type="OrthoDB" id="432169at2759"/>
<dbReference type="InterPro" id="IPR036922">
    <property type="entry name" value="Rieske_2Fe-2S_sf"/>
</dbReference>
<dbReference type="AlphaFoldDB" id="A0A814FH30"/>
<dbReference type="PANTHER" id="PTHR43557">
    <property type="entry name" value="APOPTOSIS-INDUCING FACTOR 1"/>
    <property type="match status" value="1"/>
</dbReference>
<keyword evidence="7" id="KW-0560">Oxidoreductase</keyword>
<dbReference type="Gene3D" id="3.50.50.60">
    <property type="entry name" value="FAD/NAD(P)-binding domain"/>
    <property type="match status" value="2"/>
</dbReference>